<accession>A0AAQ3LD62</accession>
<proteinExistence type="predicted"/>
<protein>
    <submittedName>
        <fullName evidence="2">S24/S26 family peptidase</fullName>
    </submittedName>
</protein>
<keyword evidence="1" id="KW-0472">Membrane</keyword>
<keyword evidence="1" id="KW-1133">Transmembrane helix</keyword>
<name>A0AAQ3LD62_9BACT</name>
<keyword evidence="1" id="KW-0812">Transmembrane</keyword>
<dbReference type="CDD" id="cd06462">
    <property type="entry name" value="Peptidase_S24_S26"/>
    <property type="match status" value="1"/>
</dbReference>
<evidence type="ECO:0000313" key="3">
    <source>
        <dbReference type="Proteomes" id="UP001304300"/>
    </source>
</evidence>
<organism evidence="2 3">
    <name type="scientific">Rubellicoccus peritrichatus</name>
    <dbReference type="NCBI Taxonomy" id="3080537"/>
    <lineage>
        <taxon>Bacteria</taxon>
        <taxon>Pseudomonadati</taxon>
        <taxon>Verrucomicrobiota</taxon>
        <taxon>Opitutia</taxon>
        <taxon>Puniceicoccales</taxon>
        <taxon>Cerasicoccaceae</taxon>
        <taxon>Rubellicoccus</taxon>
    </lineage>
</organism>
<feature type="transmembrane region" description="Helical" evidence="1">
    <location>
        <begin position="12"/>
        <end position="32"/>
    </location>
</feature>
<gene>
    <name evidence="2" type="ORF">RZN69_14560</name>
</gene>
<reference evidence="2 3" key="1">
    <citation type="submission" date="2023-10" db="EMBL/GenBank/DDBJ databases">
        <title>Rubellicoccus peritrichatus gen. nov., sp. nov., isolated from an algae of coral reef tank.</title>
        <authorList>
            <person name="Luo J."/>
        </authorList>
    </citation>
    <scope>NUCLEOTIDE SEQUENCE [LARGE SCALE GENOMIC DNA]</scope>
    <source>
        <strain evidence="2 3">CR14</strain>
    </source>
</reference>
<dbReference type="AlphaFoldDB" id="A0AAQ3LD62"/>
<dbReference type="RefSeq" id="WP_317831871.1">
    <property type="nucleotide sequence ID" value="NZ_CP136920.1"/>
</dbReference>
<evidence type="ECO:0000256" key="1">
    <source>
        <dbReference type="SAM" id="Phobius"/>
    </source>
</evidence>
<sequence>MHIFQVNCFFNTLFIPFSALVLAFVTGCTYVPDTAAPESNLSADEGIDVAYQIESQGEGRVAGWGRGESMQPVFSDNTVLVIHPIAWEDLEKGMLVAYYGPAGDRVVHSLIRKRESRDYWMAKGINNMQADGGRVTKDNLIGVVYASIQTANPEE</sequence>
<keyword evidence="3" id="KW-1185">Reference proteome</keyword>
<dbReference type="Proteomes" id="UP001304300">
    <property type="component" value="Chromosome"/>
</dbReference>
<dbReference type="KEGG" id="puo:RZN69_14560"/>
<dbReference type="EMBL" id="CP136920">
    <property type="protein sequence ID" value="WOO39844.1"/>
    <property type="molecule type" value="Genomic_DNA"/>
</dbReference>
<evidence type="ECO:0000313" key="2">
    <source>
        <dbReference type="EMBL" id="WOO39844.1"/>
    </source>
</evidence>